<name>A0A4W5L831_9TELE</name>
<dbReference type="InterPro" id="IPR022742">
    <property type="entry name" value="Hydrolase_4"/>
</dbReference>
<dbReference type="InterPro" id="IPR051044">
    <property type="entry name" value="MAG_DAG_Lipase"/>
</dbReference>
<sequence length="224" mass="24740">MSSFQLETTDGHVIHGLDWPTQTTPRAVVVIVHGMSEHAARYGALASRLAAAGYQVYAHDHRGHGAHCPQPGWFAAQDGWSRVVDDLREVVDYAAAQHPELPLVLYGHSMGSFISRAFFLRYGHRLSGLVLSATGYRQRVMARVMRSVARLAARLGGAAKPSRFMTRLVFGSFNLGFLPARTPVDWLSRDAAQVDAYINDPLCGRLPTPQLWIDLFGGVLEMEQ</sequence>
<evidence type="ECO:0000259" key="1">
    <source>
        <dbReference type="Pfam" id="PF12146"/>
    </source>
</evidence>
<dbReference type="Proteomes" id="UP000314982">
    <property type="component" value="Unassembled WGS sequence"/>
</dbReference>
<dbReference type="AlphaFoldDB" id="A0A4W5L831"/>
<dbReference type="InterPro" id="IPR029058">
    <property type="entry name" value="AB_hydrolase_fold"/>
</dbReference>
<accession>A0A4W5L831</accession>
<organism evidence="2 3">
    <name type="scientific">Hucho hucho</name>
    <name type="common">huchen</name>
    <dbReference type="NCBI Taxonomy" id="62062"/>
    <lineage>
        <taxon>Eukaryota</taxon>
        <taxon>Metazoa</taxon>
        <taxon>Chordata</taxon>
        <taxon>Craniata</taxon>
        <taxon>Vertebrata</taxon>
        <taxon>Euteleostomi</taxon>
        <taxon>Actinopterygii</taxon>
        <taxon>Neopterygii</taxon>
        <taxon>Teleostei</taxon>
        <taxon>Protacanthopterygii</taxon>
        <taxon>Salmoniformes</taxon>
        <taxon>Salmonidae</taxon>
        <taxon>Salmoninae</taxon>
        <taxon>Hucho</taxon>
    </lineage>
</organism>
<dbReference type="Pfam" id="PF12146">
    <property type="entry name" value="Hydrolase_4"/>
    <property type="match status" value="1"/>
</dbReference>
<dbReference type="STRING" id="62062.ENSHHUP00000020940"/>
<dbReference type="PANTHER" id="PTHR11614">
    <property type="entry name" value="PHOSPHOLIPASE-RELATED"/>
    <property type="match status" value="1"/>
</dbReference>
<feature type="domain" description="Serine aminopeptidase S33" evidence="1">
    <location>
        <begin position="24"/>
        <end position="220"/>
    </location>
</feature>
<dbReference type="Gene3D" id="3.40.50.1820">
    <property type="entry name" value="alpha/beta hydrolase"/>
    <property type="match status" value="1"/>
</dbReference>
<proteinExistence type="predicted"/>
<reference evidence="2" key="3">
    <citation type="submission" date="2025-09" db="UniProtKB">
        <authorList>
            <consortium name="Ensembl"/>
        </authorList>
    </citation>
    <scope>IDENTIFICATION</scope>
</reference>
<evidence type="ECO:0000313" key="2">
    <source>
        <dbReference type="Ensembl" id="ENSHHUP00000020940.1"/>
    </source>
</evidence>
<protein>
    <recommendedName>
        <fullName evidence="1">Serine aminopeptidase S33 domain-containing protein</fullName>
    </recommendedName>
</protein>
<dbReference type="GeneTree" id="ENSGT00390000011364"/>
<dbReference type="Ensembl" id="ENSHHUT00000021729.1">
    <property type="protein sequence ID" value="ENSHHUP00000020940.1"/>
    <property type="gene ID" value="ENSHHUG00000013135.1"/>
</dbReference>
<evidence type="ECO:0000313" key="3">
    <source>
        <dbReference type="Proteomes" id="UP000314982"/>
    </source>
</evidence>
<reference evidence="2" key="2">
    <citation type="submission" date="2025-08" db="UniProtKB">
        <authorList>
            <consortium name="Ensembl"/>
        </authorList>
    </citation>
    <scope>IDENTIFICATION</scope>
</reference>
<dbReference type="SUPFAM" id="SSF53474">
    <property type="entry name" value="alpha/beta-Hydrolases"/>
    <property type="match status" value="1"/>
</dbReference>
<reference evidence="3" key="1">
    <citation type="submission" date="2018-06" db="EMBL/GenBank/DDBJ databases">
        <title>Genome assembly of Danube salmon.</title>
        <authorList>
            <person name="Macqueen D.J."/>
            <person name="Gundappa M.K."/>
        </authorList>
    </citation>
    <scope>NUCLEOTIDE SEQUENCE [LARGE SCALE GENOMIC DNA]</scope>
</reference>
<keyword evidence="3" id="KW-1185">Reference proteome</keyword>